<accession>A0A8J7DT22</accession>
<dbReference type="PANTHER" id="PTHR46438">
    <property type="entry name" value="ALPHA/BETA-HYDROLASES SUPERFAMILY PROTEIN"/>
    <property type="match status" value="1"/>
</dbReference>
<comment type="caution">
    <text evidence="2">The sequence shown here is derived from an EMBL/GenBank/DDBJ whole genome shotgun (WGS) entry which is preliminary data.</text>
</comment>
<dbReference type="Gene3D" id="3.40.50.1820">
    <property type="entry name" value="alpha/beta hydrolase"/>
    <property type="match status" value="1"/>
</dbReference>
<sequence>MTLQPLPTQTPYTTQTWTWQGHQIEYAVQGTGSPLLLIHGFGASIGHWRKNIPVLANAGYQVFALDLLGFGNSDKPILNYTVELWQEQIQAFWREKIQVPTVFVGNSIGGLLSLMVATHSPEMTAGTIVINCAGGLNHRPEELNFPLRVVMGAFTKIVSSPVSGTFLFNRIRQKKRLRRTLSQVYRDRAAITDELVEILYQPSCHPNAQKVFASVITAPPGPTPGELLPRLQSPLLVLWGEDDPWTPLSGATIYQELAAKRDDVTFHGIPNAGHCPHDEKPQQINELTIDWLKGLLSD</sequence>
<reference evidence="2" key="1">
    <citation type="submission" date="2020-10" db="EMBL/GenBank/DDBJ databases">
        <authorList>
            <person name="Castelo-Branco R."/>
            <person name="Eusebio N."/>
            <person name="Adriana R."/>
            <person name="Vieira A."/>
            <person name="Brugerolle De Fraissinette N."/>
            <person name="Rezende De Castro R."/>
            <person name="Schneider M.P."/>
            <person name="Vasconcelos V."/>
            <person name="Leao P.N."/>
        </authorList>
    </citation>
    <scope>NUCLEOTIDE SEQUENCE</scope>
    <source>
        <strain evidence="2">LEGE 07157</strain>
    </source>
</reference>
<keyword evidence="3" id="KW-1185">Reference proteome</keyword>
<evidence type="ECO:0000313" key="3">
    <source>
        <dbReference type="Proteomes" id="UP000654482"/>
    </source>
</evidence>
<gene>
    <name evidence="2" type="ORF">IQ249_04615</name>
</gene>
<dbReference type="SUPFAM" id="SSF53474">
    <property type="entry name" value="alpha/beta-Hydrolases"/>
    <property type="match status" value="1"/>
</dbReference>
<dbReference type="PRINTS" id="PR00111">
    <property type="entry name" value="ABHYDROLASE"/>
</dbReference>
<dbReference type="AlphaFoldDB" id="A0A8J7DT22"/>
<dbReference type="Proteomes" id="UP000654482">
    <property type="component" value="Unassembled WGS sequence"/>
</dbReference>
<evidence type="ECO:0000259" key="1">
    <source>
        <dbReference type="Pfam" id="PF12697"/>
    </source>
</evidence>
<evidence type="ECO:0000313" key="2">
    <source>
        <dbReference type="EMBL" id="MBE9115177.1"/>
    </source>
</evidence>
<dbReference type="GO" id="GO:0016787">
    <property type="term" value="F:hydrolase activity"/>
    <property type="evidence" value="ECO:0007669"/>
    <property type="project" value="UniProtKB-KW"/>
</dbReference>
<dbReference type="PRINTS" id="PR00412">
    <property type="entry name" value="EPOXHYDRLASE"/>
</dbReference>
<dbReference type="Pfam" id="PF12697">
    <property type="entry name" value="Abhydrolase_6"/>
    <property type="match status" value="1"/>
</dbReference>
<dbReference type="EMBL" id="JADEWZ010000005">
    <property type="protein sequence ID" value="MBE9115177.1"/>
    <property type="molecule type" value="Genomic_DNA"/>
</dbReference>
<dbReference type="InterPro" id="IPR000073">
    <property type="entry name" value="AB_hydrolase_1"/>
</dbReference>
<name>A0A8J7DT22_9CYAN</name>
<organism evidence="2 3">
    <name type="scientific">Lusitaniella coriacea LEGE 07157</name>
    <dbReference type="NCBI Taxonomy" id="945747"/>
    <lineage>
        <taxon>Bacteria</taxon>
        <taxon>Bacillati</taxon>
        <taxon>Cyanobacteriota</taxon>
        <taxon>Cyanophyceae</taxon>
        <taxon>Spirulinales</taxon>
        <taxon>Lusitaniellaceae</taxon>
        <taxon>Lusitaniella</taxon>
    </lineage>
</organism>
<dbReference type="RefSeq" id="WP_194028265.1">
    <property type="nucleotide sequence ID" value="NZ_JADEWZ010000005.1"/>
</dbReference>
<keyword evidence="2" id="KW-0378">Hydrolase</keyword>
<dbReference type="InterPro" id="IPR000639">
    <property type="entry name" value="Epox_hydrolase-like"/>
</dbReference>
<protein>
    <submittedName>
        <fullName evidence="2">Alpha/beta fold hydrolase</fullName>
    </submittedName>
</protein>
<proteinExistence type="predicted"/>
<feature type="domain" description="AB hydrolase-1" evidence="1">
    <location>
        <begin position="35"/>
        <end position="286"/>
    </location>
</feature>
<dbReference type="PANTHER" id="PTHR46438:SF2">
    <property type="entry name" value="ALPHA_BETA-HYDROLASES SUPERFAMILY PROTEIN"/>
    <property type="match status" value="1"/>
</dbReference>
<dbReference type="InterPro" id="IPR029058">
    <property type="entry name" value="AB_hydrolase_fold"/>
</dbReference>